<sequence>MGHVIEYHTLDRNADRNQFIADMDEVVQAEDYLEGGYYDGRQLTWHDDTVYDTREDAEQAIKGFIRYDYDDHAVLFHDTDDLKLKPSKARRTMEERLDKLKVEREQYIAAHHVNARTSEFIGCAACGSRISREYLRSDDCPVCGHDLRPKSTLDRIASFDKRIGDLSRRLREAEQAARRKASGKAPVRWLVKTEYHC</sequence>
<comment type="caution">
    <text evidence="1">The sequence shown here is derived from an EMBL/GenBank/DDBJ whole genome shotgun (WGS) entry which is preliminary data.</text>
</comment>
<dbReference type="EMBL" id="JABAGI010000003">
    <property type="protein sequence ID" value="NME61924.1"/>
    <property type="molecule type" value="Genomic_DNA"/>
</dbReference>
<gene>
    <name evidence="1" type="ORF">HF844_03770</name>
</gene>
<dbReference type="Proteomes" id="UP000588369">
    <property type="component" value="Unassembled WGS sequence"/>
</dbReference>
<organism evidence="1 2">
    <name type="scientific">Bifidobacterium thermophilum</name>
    <dbReference type="NCBI Taxonomy" id="33905"/>
    <lineage>
        <taxon>Bacteria</taxon>
        <taxon>Bacillati</taxon>
        <taxon>Actinomycetota</taxon>
        <taxon>Actinomycetes</taxon>
        <taxon>Bifidobacteriales</taxon>
        <taxon>Bifidobacteriaceae</taxon>
        <taxon>Bifidobacterium</taxon>
    </lineage>
</organism>
<reference evidence="1 2" key="1">
    <citation type="submission" date="2020-04" db="EMBL/GenBank/DDBJ databases">
        <authorList>
            <person name="Hitch T.C.A."/>
            <person name="Wylensek D."/>
            <person name="Clavel T."/>
        </authorList>
    </citation>
    <scope>NUCLEOTIDE SEQUENCE [LARGE SCALE GENOMIC DNA]</scope>
    <source>
        <strain evidence="1 2">BSM-130-P53-3C</strain>
    </source>
</reference>
<dbReference type="AlphaFoldDB" id="A0A7X9RNH4"/>
<protein>
    <submittedName>
        <fullName evidence="1">Uncharacterized protein</fullName>
    </submittedName>
</protein>
<evidence type="ECO:0000313" key="2">
    <source>
        <dbReference type="Proteomes" id="UP000588369"/>
    </source>
</evidence>
<proteinExistence type="predicted"/>
<dbReference type="RefSeq" id="WP_168984024.1">
    <property type="nucleotide sequence ID" value="NZ_JABAGI010000003.1"/>
</dbReference>
<name>A0A7X9RNH4_9BIFI</name>
<accession>A0A7X9RNH4</accession>
<evidence type="ECO:0000313" key="1">
    <source>
        <dbReference type="EMBL" id="NME61924.1"/>
    </source>
</evidence>